<reference evidence="1 2" key="1">
    <citation type="journal article" date="2023" name="ACS Omega">
        <title>Identification of the Neoaspergillic Acid Biosynthesis Gene Cluster by Establishing an In Vitro CRISPR-Ribonucleoprotein Genetic System in Aspergillus melleus.</title>
        <authorList>
            <person name="Yuan B."/>
            <person name="Grau M.F."/>
            <person name="Murata R.M."/>
            <person name="Torok T."/>
            <person name="Venkateswaran K."/>
            <person name="Stajich J.E."/>
            <person name="Wang C.C.C."/>
        </authorList>
    </citation>
    <scope>NUCLEOTIDE SEQUENCE [LARGE SCALE GENOMIC DNA]</scope>
    <source>
        <strain evidence="1 2">IMV 1140</strain>
    </source>
</reference>
<name>A0ACC3AU18_9EURO</name>
<evidence type="ECO:0000313" key="1">
    <source>
        <dbReference type="EMBL" id="KAK1141358.1"/>
    </source>
</evidence>
<dbReference type="EMBL" id="JAOPJF010000065">
    <property type="protein sequence ID" value="KAK1141358.1"/>
    <property type="molecule type" value="Genomic_DNA"/>
</dbReference>
<gene>
    <name evidence="1" type="ORF">N8T08_009149</name>
</gene>
<evidence type="ECO:0000313" key="2">
    <source>
        <dbReference type="Proteomes" id="UP001177260"/>
    </source>
</evidence>
<comment type="caution">
    <text evidence="1">The sequence shown here is derived from an EMBL/GenBank/DDBJ whole genome shotgun (WGS) entry which is preliminary data.</text>
</comment>
<protein>
    <submittedName>
        <fullName evidence="1">Uncharacterized protein</fullName>
    </submittedName>
</protein>
<keyword evidence="2" id="KW-1185">Reference proteome</keyword>
<dbReference type="Proteomes" id="UP001177260">
    <property type="component" value="Unassembled WGS sequence"/>
</dbReference>
<accession>A0ACC3AU18</accession>
<sequence length="907" mass="100470">MESAKEEPLTQQESARVDGGVLNTTTPKQASKRSESVLPTHINDGLQRGLVRISTAGESGRSGIHPVHFLKVCFMSTCTLSMLVNVLWPFVPAAIAIYFARPDLHVWIFALNYIAMVPSANLLGFAGGELAKKLPKVFGVLLETSLTSVVEIVLFMVLIHNDEGGNLIPVIQAAILGSILANLLLCLGLCFFFGGIGREHQSFHEAVSEVGTGLLLVAGFGLLIPSAFNSALSGSTNTEITPEELMHSTLVISRSTSIVLLVAFVMYLFYNLHSHHSIFDEVLEFDEHLDEDREKELKRAKLTLTECILAIVISLVCVCLSAVFLVQEIESIVHERGVSDNFMGLILVPLVEKAAEHLTAIDEAWDNQINFALFHCLGPSIQTAFLNAPLAVLVGWGLGKDMDLNFEIFMIVLLVLSILVVGNFLRDGKSNYLEGGLCVLIYVIIAVSTWYNKLESSGALQDILGDSETTKTRPLLDEDLRKAIESLNTSTAAIQKQTEILQSQCESLNKHLGLEGERTLAQKRESERLRQKHEWERQSITNASNELAEEVSASLKNESERMIIDGKRILSSLSSQLKEDDRTFAHLERLASEVKSINEDVLLSKQASGLIAMLTEYITEDIQHRLDRSYLEGIQDGHENVNGSEELDTGLISALEGELESLYPEIDVLAEISTKQQHGEPILRELHNHHEQLRVAAHKKLDYVTEIVTELVAFAESSTKRLQDRESVCGALETLSAAYQSEVKDRIPHNTVSRSNTMKRRSVHFKPTLTPAEEGLCSSPEHHALAGLLRRTGLSLELVFQPEEGRGAASLDERRLVMLECLRGYGVAADAPLMAEMGPTDRATRLLSYHLNASGQFEASLRDAENEDRLSLLDSQLRHIQQGIGRLNLEGLHRRNHDHESFMARWS</sequence>
<organism evidence="1 2">
    <name type="scientific">Aspergillus melleus</name>
    <dbReference type="NCBI Taxonomy" id="138277"/>
    <lineage>
        <taxon>Eukaryota</taxon>
        <taxon>Fungi</taxon>
        <taxon>Dikarya</taxon>
        <taxon>Ascomycota</taxon>
        <taxon>Pezizomycotina</taxon>
        <taxon>Eurotiomycetes</taxon>
        <taxon>Eurotiomycetidae</taxon>
        <taxon>Eurotiales</taxon>
        <taxon>Aspergillaceae</taxon>
        <taxon>Aspergillus</taxon>
        <taxon>Aspergillus subgen. Circumdati</taxon>
    </lineage>
</organism>
<proteinExistence type="predicted"/>